<accession>A0A6J6I953</accession>
<dbReference type="InterPro" id="IPR000312">
    <property type="entry name" value="Glycosyl_Trfase_fam3"/>
</dbReference>
<evidence type="ECO:0000259" key="4">
    <source>
        <dbReference type="Pfam" id="PF02885"/>
    </source>
</evidence>
<dbReference type="PANTHER" id="PTHR43285:SF2">
    <property type="entry name" value="ANTHRANILATE PHOSPHORIBOSYLTRANSFERASE"/>
    <property type="match status" value="1"/>
</dbReference>
<dbReference type="InterPro" id="IPR036320">
    <property type="entry name" value="Glycosyl_Trfase_fam3_N_dom_sf"/>
</dbReference>
<dbReference type="Pfam" id="PF02885">
    <property type="entry name" value="Glycos_trans_3N"/>
    <property type="match status" value="1"/>
</dbReference>
<dbReference type="PANTHER" id="PTHR43285">
    <property type="entry name" value="ANTHRANILATE PHOSPHORIBOSYLTRANSFERASE"/>
    <property type="match status" value="1"/>
</dbReference>
<organism evidence="5">
    <name type="scientific">freshwater metagenome</name>
    <dbReference type="NCBI Taxonomy" id="449393"/>
    <lineage>
        <taxon>unclassified sequences</taxon>
        <taxon>metagenomes</taxon>
        <taxon>ecological metagenomes</taxon>
    </lineage>
</organism>
<dbReference type="HAMAP" id="MF_00211">
    <property type="entry name" value="TrpD"/>
    <property type="match status" value="1"/>
</dbReference>
<dbReference type="NCBIfam" id="TIGR01245">
    <property type="entry name" value="trpD"/>
    <property type="match status" value="1"/>
</dbReference>
<dbReference type="InterPro" id="IPR035902">
    <property type="entry name" value="Nuc_phospho_transferase"/>
</dbReference>
<dbReference type="Gene3D" id="1.20.970.10">
    <property type="entry name" value="Transferase, Pyrimidine Nucleoside Phosphorylase, Chain C"/>
    <property type="match status" value="1"/>
</dbReference>
<evidence type="ECO:0000313" key="5">
    <source>
        <dbReference type="EMBL" id="CAB4617298.1"/>
    </source>
</evidence>
<evidence type="ECO:0000256" key="2">
    <source>
        <dbReference type="ARBA" id="ARBA00022679"/>
    </source>
</evidence>
<dbReference type="Gene3D" id="3.40.1030.10">
    <property type="entry name" value="Nucleoside phosphorylase/phosphoribosyltransferase catalytic domain"/>
    <property type="match status" value="1"/>
</dbReference>
<name>A0A6J6I953_9ZZZZ</name>
<dbReference type="EMBL" id="CAEZVG010000003">
    <property type="protein sequence ID" value="CAB4617298.1"/>
    <property type="molecule type" value="Genomic_DNA"/>
</dbReference>
<dbReference type="Pfam" id="PF00591">
    <property type="entry name" value="Glycos_transf_3"/>
    <property type="match status" value="1"/>
</dbReference>
<dbReference type="InterPro" id="IPR017459">
    <property type="entry name" value="Glycosyl_Trfase_fam3_N_dom"/>
</dbReference>
<dbReference type="InterPro" id="IPR005940">
    <property type="entry name" value="Anthranilate_Pribosyl_Tfrase"/>
</dbReference>
<feature type="domain" description="Glycosyl transferase family 3 N-terminal" evidence="4">
    <location>
        <begin position="7"/>
        <end position="68"/>
    </location>
</feature>
<keyword evidence="1" id="KW-0328">Glycosyltransferase</keyword>
<dbReference type="SUPFAM" id="SSF47648">
    <property type="entry name" value="Nucleoside phosphorylase/phosphoribosyltransferase N-terminal domain"/>
    <property type="match status" value="1"/>
</dbReference>
<proteinExistence type="inferred from homology"/>
<protein>
    <submittedName>
        <fullName evidence="5">Unannotated protein</fullName>
    </submittedName>
</protein>
<gene>
    <name evidence="5" type="ORF">UFOPK1946_00157</name>
</gene>
<keyword evidence="2" id="KW-0808">Transferase</keyword>
<evidence type="ECO:0000259" key="3">
    <source>
        <dbReference type="Pfam" id="PF00591"/>
    </source>
</evidence>
<sequence>MTQLWSDFIAQLNAGKDLTAPDIQSVLNSILRDEADIESIKVFLIALSQKGESPAEVIALVEELYRHAAPISIAERAVDTVGTGGDGFHTINISSTAAVVAAAAGARVVKHGSRAVSSKSGASDFYAALGIIHDLDGAGVETTVRELGIGFCFAPVFHPAMRFVAPARKELGVPTVFNFLGPLVNPAKPKAIALGVANERIHKTMAQVMASKGCDGFIFRGDDGLDEITLNGTTTVLAIGGEKIVREEIDAKDFGIGNAPLAAIVGGDGAENAAISMAIFKGEKGAPRDVVLLNAAVTIAAFEGELALPIQERISQGLIRAEKAIDSGAALDLVAKWGELSRSIALSANKP</sequence>
<dbReference type="SUPFAM" id="SSF52418">
    <property type="entry name" value="Nucleoside phosphorylase/phosphoribosyltransferase catalytic domain"/>
    <property type="match status" value="1"/>
</dbReference>
<dbReference type="GO" id="GO:0000162">
    <property type="term" value="P:L-tryptophan biosynthetic process"/>
    <property type="evidence" value="ECO:0007669"/>
    <property type="project" value="InterPro"/>
</dbReference>
<dbReference type="GO" id="GO:0004048">
    <property type="term" value="F:anthranilate phosphoribosyltransferase activity"/>
    <property type="evidence" value="ECO:0007669"/>
    <property type="project" value="InterPro"/>
</dbReference>
<evidence type="ECO:0000256" key="1">
    <source>
        <dbReference type="ARBA" id="ARBA00022676"/>
    </source>
</evidence>
<dbReference type="AlphaFoldDB" id="A0A6J6I953"/>
<feature type="domain" description="Glycosyl transferase family 3" evidence="3">
    <location>
        <begin position="76"/>
        <end position="331"/>
    </location>
</feature>
<dbReference type="GO" id="GO:0005829">
    <property type="term" value="C:cytosol"/>
    <property type="evidence" value="ECO:0007669"/>
    <property type="project" value="TreeGrafter"/>
</dbReference>
<reference evidence="5" key="1">
    <citation type="submission" date="2020-05" db="EMBL/GenBank/DDBJ databases">
        <authorList>
            <person name="Chiriac C."/>
            <person name="Salcher M."/>
            <person name="Ghai R."/>
            <person name="Kavagutti S V."/>
        </authorList>
    </citation>
    <scope>NUCLEOTIDE SEQUENCE</scope>
</reference>